<organism evidence="1 2">
    <name type="scientific">Hirundo rustica rustica</name>
    <dbReference type="NCBI Taxonomy" id="333673"/>
    <lineage>
        <taxon>Eukaryota</taxon>
        <taxon>Metazoa</taxon>
        <taxon>Chordata</taxon>
        <taxon>Craniata</taxon>
        <taxon>Vertebrata</taxon>
        <taxon>Euteleostomi</taxon>
        <taxon>Archelosauria</taxon>
        <taxon>Archosauria</taxon>
        <taxon>Dinosauria</taxon>
        <taxon>Saurischia</taxon>
        <taxon>Theropoda</taxon>
        <taxon>Coelurosauria</taxon>
        <taxon>Aves</taxon>
        <taxon>Neognathae</taxon>
        <taxon>Neoaves</taxon>
        <taxon>Telluraves</taxon>
        <taxon>Australaves</taxon>
        <taxon>Passeriformes</taxon>
        <taxon>Sylvioidea</taxon>
        <taxon>Hirundinidae</taxon>
        <taxon>Hirundo</taxon>
    </lineage>
</organism>
<protein>
    <submittedName>
        <fullName evidence="1">Uncharacterized protein</fullName>
    </submittedName>
</protein>
<reference evidence="1 2" key="1">
    <citation type="submission" date="2018-07" db="EMBL/GenBank/DDBJ databases">
        <title>A high quality draft genome assembly of the barn swallow (H. rustica rustica).</title>
        <authorList>
            <person name="Formenti G."/>
            <person name="Chiara M."/>
            <person name="Poveda L."/>
            <person name="Francoijs K.-J."/>
            <person name="Bonisoli-Alquati A."/>
            <person name="Canova L."/>
            <person name="Gianfranceschi L."/>
            <person name="Horner D.S."/>
            <person name="Saino N."/>
        </authorList>
    </citation>
    <scope>NUCLEOTIDE SEQUENCE [LARGE SCALE GENOMIC DNA]</scope>
    <source>
        <strain evidence="1">Chelidonia</strain>
        <tissue evidence="1">Blood</tissue>
    </source>
</reference>
<keyword evidence="2" id="KW-1185">Reference proteome</keyword>
<name>A0A3M0L0J2_HIRRU</name>
<evidence type="ECO:0000313" key="1">
    <source>
        <dbReference type="EMBL" id="RMC18968.1"/>
    </source>
</evidence>
<accession>A0A3M0L0J2</accession>
<proteinExistence type="predicted"/>
<gene>
    <name evidence="1" type="ORF">DUI87_03567</name>
</gene>
<evidence type="ECO:0000313" key="2">
    <source>
        <dbReference type="Proteomes" id="UP000269221"/>
    </source>
</evidence>
<dbReference type="Proteomes" id="UP000269221">
    <property type="component" value="Unassembled WGS sequence"/>
</dbReference>
<dbReference type="AlphaFoldDB" id="A0A3M0L0J2"/>
<comment type="caution">
    <text evidence="1">The sequence shown here is derived from an EMBL/GenBank/DDBJ whole genome shotgun (WGS) entry which is preliminary data.</text>
</comment>
<sequence>MVERQPAAWSPRLTKEFGPGNSIICWSAQEFRALLDLAQLVSSCCSFSSTAHFACHGTLLPAGDNPPFPATSSQFPPFQLGALGVPRDQTARGL</sequence>
<dbReference type="EMBL" id="QRBI01000095">
    <property type="protein sequence ID" value="RMC18968.1"/>
    <property type="molecule type" value="Genomic_DNA"/>
</dbReference>